<keyword evidence="2" id="KW-1185">Reference proteome</keyword>
<dbReference type="InterPro" id="IPR015943">
    <property type="entry name" value="WD40/YVTN_repeat-like_dom_sf"/>
</dbReference>
<evidence type="ECO:0000313" key="2">
    <source>
        <dbReference type="Proteomes" id="UP001058003"/>
    </source>
</evidence>
<organism evidence="1 2">
    <name type="scientific">Dactylosporangium aurantiacum</name>
    <dbReference type="NCBI Taxonomy" id="35754"/>
    <lineage>
        <taxon>Bacteria</taxon>
        <taxon>Bacillati</taxon>
        <taxon>Actinomycetota</taxon>
        <taxon>Actinomycetes</taxon>
        <taxon>Micromonosporales</taxon>
        <taxon>Micromonosporaceae</taxon>
        <taxon>Dactylosporangium</taxon>
    </lineage>
</organism>
<dbReference type="SUPFAM" id="SSF82171">
    <property type="entry name" value="DPP6 N-terminal domain-like"/>
    <property type="match status" value="1"/>
</dbReference>
<dbReference type="SUPFAM" id="SSF69322">
    <property type="entry name" value="Tricorn protease domain 2"/>
    <property type="match status" value="1"/>
</dbReference>
<reference evidence="1" key="1">
    <citation type="submission" date="2021-04" db="EMBL/GenBank/DDBJ databases">
        <title>Dactylosporangium aurantiacum NRRL B-8018 full assembly.</title>
        <authorList>
            <person name="Hartkoorn R.C."/>
            <person name="Beaudoing E."/>
            <person name="Hot D."/>
        </authorList>
    </citation>
    <scope>NUCLEOTIDE SEQUENCE</scope>
    <source>
        <strain evidence="1">NRRL B-8018</strain>
    </source>
</reference>
<protein>
    <submittedName>
        <fullName evidence="1">WD40 repeat domain-containing protein</fullName>
    </submittedName>
</protein>
<accession>A0A9Q9ME11</accession>
<dbReference type="Proteomes" id="UP001058003">
    <property type="component" value="Chromosome"/>
</dbReference>
<sequence length="1007" mass="104649">MTMPGTVATLTVAGCRCVRISPDGTSVLTVGDEGIQVREASGGPVGWSRAWQVPAEFPVESVWGAGGDSVTVLTGGALRLLDAVTGADRPVPDELAGRSDVTALGLSHSGLTLAVGTREGIVLLWQQDTGRVTRLRGGGDPVSSLAWRPSGDELCVARPRSLQFWLLPAETMISSVDMGDVNPLRLAWAPDGDLIVVLGLRDVRVLSVMTRGESAPPLLTGGRPAGLGFSRTGAMLLVALPGGSVACFDRQLQPAEVLRSGRSAAVTEPAMLHVNETGLVAVRSDATTVTVFGLSDTALPDEGRRRAVALRRWAAGVARVTAPIERDAPSPVPSTLARRAGFAWTDDGWLLQERASGELSRFGADGQRRWVTPAGTGPLSGDTRFVAIGGADGRTTVLDAATGGPITVLAGTGPASWAPHALAVAAPRRRDILVYDLSWNVRTVPVPDGVGDPAWSPDGTTLAAASTNAIVVWDGRTLARTRRLEIGATSHPPAVLWSPDGARLAVGRTGGPVTVWNTGTWQAGRPMGRSAGDGRQALAWSPDSRLLAVPTMRPIGAVELWDARHGRLVLTVPPPPEGARPVSKIDWSADGRFAVVHDDGTVVRWAISVPPPQEDERPLPHPAPILATLVAATALRGTTVPLGLLGDLFALVLGRDAGPLAEFDGHPGIVLLRSLRWPPEAAVGLAVLVAAGLPAAPDLAPPADPTLEELRGAVEHALAGVALPAGSYQVPAAEILAELDTIDDSVLVLATLLGPAAVAAAPDLIARVRSQSFGGWSLAPPQRRLLGLRATVSTVGGSQGHGVGDTRGGIARHGELPSLLPSQLALPRAVLTAKKGRDELLFRTRQGDLPVEAQPVVLLLDDTPAAFGAVGVTLRVVANLLAGVAVRQHRRCALVQLSSSRVTFLTEMADLVHLWAGGAVERPDLPAALAAANGVAAQLSDPVNGLPRLLLLTHPYLPCASRPGLHVVRVHYPGIPVEDPSPRTHVIAPGADADTLHALIGDILASS</sequence>
<dbReference type="KEGG" id="daur:Daura_39815"/>
<dbReference type="AlphaFoldDB" id="A0A9Q9ME11"/>
<name>A0A9Q9ME11_9ACTN</name>
<dbReference type="SMART" id="SM00320">
    <property type="entry name" value="WD40"/>
    <property type="match status" value="6"/>
</dbReference>
<dbReference type="OrthoDB" id="3343890at2"/>
<proteinExistence type="predicted"/>
<evidence type="ECO:0000313" key="1">
    <source>
        <dbReference type="EMBL" id="UWZ52719.1"/>
    </source>
</evidence>
<dbReference type="EMBL" id="CP073767">
    <property type="protein sequence ID" value="UWZ52719.1"/>
    <property type="molecule type" value="Genomic_DNA"/>
</dbReference>
<dbReference type="InterPro" id="IPR001680">
    <property type="entry name" value="WD40_rpt"/>
</dbReference>
<dbReference type="Gene3D" id="2.130.10.10">
    <property type="entry name" value="YVTN repeat-like/Quinoprotein amine dehydrogenase"/>
    <property type="match status" value="2"/>
</dbReference>
<gene>
    <name evidence="1" type="ORF">Daura_39815</name>
</gene>
<dbReference type="RefSeq" id="WP_156089534.1">
    <property type="nucleotide sequence ID" value="NZ_CP073767.1"/>
</dbReference>
<dbReference type="PANTHER" id="PTHR19879:SF9">
    <property type="entry name" value="TRANSCRIPTION INITIATION FACTOR TFIID SUBUNIT 5"/>
    <property type="match status" value="1"/>
</dbReference>
<dbReference type="Pfam" id="PF00400">
    <property type="entry name" value="WD40"/>
    <property type="match status" value="1"/>
</dbReference>
<dbReference type="PANTHER" id="PTHR19879">
    <property type="entry name" value="TRANSCRIPTION INITIATION FACTOR TFIID"/>
    <property type="match status" value="1"/>
</dbReference>